<dbReference type="EMBL" id="LXQD01000354">
    <property type="protein sequence ID" value="RCJ17778.1"/>
    <property type="molecule type" value="Genomic_DNA"/>
</dbReference>
<keyword evidence="1" id="KW-0812">Transmembrane</keyword>
<protein>
    <submittedName>
        <fullName evidence="2">Uncharacterized protein</fullName>
    </submittedName>
</protein>
<reference evidence="2" key="1">
    <citation type="submission" date="2016-04" db="EMBL/GenBank/DDBJ databases">
        <authorList>
            <person name="Tabuchi Yagui T.R."/>
        </authorList>
    </citation>
    <scope>NUCLEOTIDE SEQUENCE [LARGE SCALE GENOMIC DNA]</scope>
    <source>
        <strain evidence="2">NIES-26</strain>
    </source>
</reference>
<proteinExistence type="predicted"/>
<dbReference type="Proteomes" id="UP000252107">
    <property type="component" value="Unassembled WGS sequence"/>
</dbReference>
<sequence>MLVLPHFKEEILTNKRQYEYAFKKYITKQVGTYIVQALQAIRQRWFISLFLVGVILSVAIAACSSGNVDNAGKRMFEKF</sequence>
<feature type="transmembrane region" description="Helical" evidence="1">
    <location>
        <begin position="45"/>
        <end position="68"/>
    </location>
</feature>
<comment type="caution">
    <text evidence="2">The sequence shown here is derived from an EMBL/GenBank/DDBJ whole genome shotgun (WGS) entry which is preliminary data.</text>
</comment>
<dbReference type="AlphaFoldDB" id="A0A367Q0U2"/>
<evidence type="ECO:0000313" key="3">
    <source>
        <dbReference type="Proteomes" id="UP000252107"/>
    </source>
</evidence>
<evidence type="ECO:0000256" key="1">
    <source>
        <dbReference type="SAM" id="Phobius"/>
    </source>
</evidence>
<accession>A0A367Q0U2</accession>
<keyword evidence="1" id="KW-1133">Transmembrane helix</keyword>
<evidence type="ECO:0000313" key="2">
    <source>
        <dbReference type="EMBL" id="RCJ17778.1"/>
    </source>
</evidence>
<organism evidence="2 3">
    <name type="scientific">Nostoc minutum NIES-26</name>
    <dbReference type="NCBI Taxonomy" id="1844469"/>
    <lineage>
        <taxon>Bacteria</taxon>
        <taxon>Bacillati</taxon>
        <taxon>Cyanobacteriota</taxon>
        <taxon>Cyanophyceae</taxon>
        <taxon>Nostocales</taxon>
        <taxon>Nostocaceae</taxon>
        <taxon>Nostoc</taxon>
    </lineage>
</organism>
<keyword evidence="3" id="KW-1185">Reference proteome</keyword>
<keyword evidence="1" id="KW-0472">Membrane</keyword>
<name>A0A367Q0U2_9NOSO</name>
<gene>
    <name evidence="2" type="ORF">A6770_33720</name>
</gene>